<dbReference type="GO" id="GO:0003676">
    <property type="term" value="F:nucleic acid binding"/>
    <property type="evidence" value="ECO:0007669"/>
    <property type="project" value="InterPro"/>
</dbReference>
<keyword evidence="5" id="KW-1185">Reference proteome</keyword>
<dbReference type="Proteomes" id="UP001497516">
    <property type="component" value="Chromosome 1"/>
</dbReference>
<keyword evidence="1" id="KW-0863">Zinc-finger</keyword>
<dbReference type="PANTHER" id="PTHR31286">
    <property type="entry name" value="GLYCINE-RICH CELL WALL STRUCTURAL PROTEIN 1.8-LIKE"/>
    <property type="match status" value="1"/>
</dbReference>
<feature type="compositionally biased region" description="Basic and acidic residues" evidence="2">
    <location>
        <begin position="453"/>
        <end position="469"/>
    </location>
</feature>
<dbReference type="Pfam" id="PF14392">
    <property type="entry name" value="zf-CCHC_4"/>
    <property type="match status" value="1"/>
</dbReference>
<feature type="domain" description="CCHC-type" evidence="3">
    <location>
        <begin position="230"/>
        <end position="245"/>
    </location>
</feature>
<dbReference type="InterPro" id="IPR001878">
    <property type="entry name" value="Znf_CCHC"/>
</dbReference>
<proteinExistence type="predicted"/>
<feature type="compositionally biased region" description="Basic and acidic residues" evidence="2">
    <location>
        <begin position="332"/>
        <end position="361"/>
    </location>
</feature>
<feature type="region of interest" description="Disordered" evidence="2">
    <location>
        <begin position="292"/>
        <end position="366"/>
    </location>
</feature>
<protein>
    <recommendedName>
        <fullName evidence="3">CCHC-type domain-containing protein</fullName>
    </recommendedName>
</protein>
<feature type="region of interest" description="Disordered" evidence="2">
    <location>
        <begin position="1"/>
        <end position="27"/>
    </location>
</feature>
<dbReference type="PANTHER" id="PTHR31286:SF167">
    <property type="entry name" value="OS09G0268800 PROTEIN"/>
    <property type="match status" value="1"/>
</dbReference>
<feature type="region of interest" description="Disordered" evidence="2">
    <location>
        <begin position="383"/>
        <end position="420"/>
    </location>
</feature>
<dbReference type="InterPro" id="IPR025836">
    <property type="entry name" value="Zn_knuckle_CX2CX4HX4C"/>
</dbReference>
<evidence type="ECO:0000313" key="4">
    <source>
        <dbReference type="EMBL" id="CAL1357581.1"/>
    </source>
</evidence>
<feature type="region of interest" description="Disordered" evidence="2">
    <location>
        <begin position="438"/>
        <end position="469"/>
    </location>
</feature>
<dbReference type="AlphaFoldDB" id="A0AAV2CN39"/>
<evidence type="ECO:0000259" key="3">
    <source>
        <dbReference type="PROSITE" id="PS50158"/>
    </source>
</evidence>
<dbReference type="GO" id="GO:0008270">
    <property type="term" value="F:zinc ion binding"/>
    <property type="evidence" value="ECO:0007669"/>
    <property type="project" value="UniProtKB-KW"/>
</dbReference>
<evidence type="ECO:0000313" key="5">
    <source>
        <dbReference type="Proteomes" id="UP001497516"/>
    </source>
</evidence>
<dbReference type="InterPro" id="IPR025558">
    <property type="entry name" value="DUF4283"/>
</dbReference>
<dbReference type="Pfam" id="PF14111">
    <property type="entry name" value="DUF4283"/>
    <property type="match status" value="1"/>
</dbReference>
<dbReference type="PROSITE" id="PS50158">
    <property type="entry name" value="ZF_CCHC"/>
    <property type="match status" value="1"/>
</dbReference>
<evidence type="ECO:0000256" key="1">
    <source>
        <dbReference type="PROSITE-ProRule" id="PRU00047"/>
    </source>
</evidence>
<reference evidence="4 5" key="1">
    <citation type="submission" date="2024-04" db="EMBL/GenBank/DDBJ databases">
        <authorList>
            <person name="Fracassetti M."/>
        </authorList>
    </citation>
    <scope>NUCLEOTIDE SEQUENCE [LARGE SCALE GENOMIC DNA]</scope>
</reference>
<sequence length="469" mass="53202">MEESIEKGDSLTSPVVDTVPPGSEGDLLDQMDKFNIEDDDEEPLMVEDSDVDVVRMEAFRRLGLFGRLVAEKQPNIKSLKIALTKAWNTRKSFQITDLGDKLFAFQFLDMDDRNKACYGGPWHYENNIMVLASSFLIKKPVPEDLHMIDLWVQIQGFPAELRTQKMAEKIATRFGTLVWFDNSTGTMWDDYLRIRINLSINNPLKKKLKLNIGGELVEYVVKYEKLPLFCHSCGRIGHAKLKCPKPSGLGGDPFGLDMRTGPPGPRIWKSTMAKKEDAEIWEMLKKKFEIDSTGSNFDSDAQRGEQAEDSKNKNTSGKEGTVMEVEQTPLITKREPYDNANKAKEKKSEQGTQSKEKRQEESNVTIGALKKFTMGSEVELTTKRTTPNVWRRQEQKKVRLPAGIQITPQKRSKDLQEGEMEMEVDEIANHKKAKMLNFTGELDGTQNGSQQKVDGDKADSVEEQSRRAQ</sequence>
<keyword evidence="1" id="KW-0862">Zinc</keyword>
<gene>
    <name evidence="4" type="ORF">LTRI10_LOCUS5200</name>
</gene>
<evidence type="ECO:0000256" key="2">
    <source>
        <dbReference type="SAM" id="MobiDB-lite"/>
    </source>
</evidence>
<keyword evidence="1" id="KW-0479">Metal-binding</keyword>
<organism evidence="4 5">
    <name type="scientific">Linum trigynum</name>
    <dbReference type="NCBI Taxonomy" id="586398"/>
    <lineage>
        <taxon>Eukaryota</taxon>
        <taxon>Viridiplantae</taxon>
        <taxon>Streptophyta</taxon>
        <taxon>Embryophyta</taxon>
        <taxon>Tracheophyta</taxon>
        <taxon>Spermatophyta</taxon>
        <taxon>Magnoliopsida</taxon>
        <taxon>eudicotyledons</taxon>
        <taxon>Gunneridae</taxon>
        <taxon>Pentapetalae</taxon>
        <taxon>rosids</taxon>
        <taxon>fabids</taxon>
        <taxon>Malpighiales</taxon>
        <taxon>Linaceae</taxon>
        <taxon>Linum</taxon>
    </lineage>
</organism>
<dbReference type="EMBL" id="OZ034813">
    <property type="protein sequence ID" value="CAL1357581.1"/>
    <property type="molecule type" value="Genomic_DNA"/>
</dbReference>
<name>A0AAV2CN39_9ROSI</name>
<dbReference type="InterPro" id="IPR040256">
    <property type="entry name" value="At4g02000-like"/>
</dbReference>
<feature type="compositionally biased region" description="Basic and acidic residues" evidence="2">
    <location>
        <begin position="300"/>
        <end position="312"/>
    </location>
</feature>
<accession>A0AAV2CN39</accession>